<dbReference type="Proteomes" id="UP001054837">
    <property type="component" value="Unassembled WGS sequence"/>
</dbReference>
<protein>
    <submittedName>
        <fullName evidence="3">Uncharacterized protein</fullName>
    </submittedName>
</protein>
<dbReference type="AlphaFoldDB" id="A0AAV4M8H5"/>
<dbReference type="EMBL" id="BPLQ01000194">
    <property type="protein sequence ID" value="GIX68752.1"/>
    <property type="molecule type" value="Genomic_DNA"/>
</dbReference>
<evidence type="ECO:0000256" key="2">
    <source>
        <dbReference type="SAM" id="SignalP"/>
    </source>
</evidence>
<feature type="region of interest" description="Disordered" evidence="1">
    <location>
        <begin position="54"/>
        <end position="73"/>
    </location>
</feature>
<feature type="compositionally biased region" description="Basic and acidic residues" evidence="1">
    <location>
        <begin position="59"/>
        <end position="73"/>
    </location>
</feature>
<feature type="chain" id="PRO_5043697031" evidence="2">
    <location>
        <begin position="25"/>
        <end position="73"/>
    </location>
</feature>
<accession>A0AAV4M8H5</accession>
<proteinExistence type="predicted"/>
<evidence type="ECO:0000313" key="3">
    <source>
        <dbReference type="EMBL" id="GIX68752.1"/>
    </source>
</evidence>
<keyword evidence="4" id="KW-1185">Reference proteome</keyword>
<comment type="caution">
    <text evidence="3">The sequence shown here is derived from an EMBL/GenBank/DDBJ whole genome shotgun (WGS) entry which is preliminary data.</text>
</comment>
<gene>
    <name evidence="3" type="ORF">CDAR_199601</name>
</gene>
<name>A0AAV4M8H5_9ARAC</name>
<sequence length="73" mass="8229">MVNNRMLGLELVVIVIFTNSYVTARPAPDKYDGIPSGVLHPISGVVPISAHKQHPHSLYKMESEKREMESQKR</sequence>
<feature type="signal peptide" evidence="2">
    <location>
        <begin position="1"/>
        <end position="24"/>
    </location>
</feature>
<evidence type="ECO:0000313" key="4">
    <source>
        <dbReference type="Proteomes" id="UP001054837"/>
    </source>
</evidence>
<keyword evidence="2" id="KW-0732">Signal</keyword>
<organism evidence="3 4">
    <name type="scientific">Caerostris darwini</name>
    <dbReference type="NCBI Taxonomy" id="1538125"/>
    <lineage>
        <taxon>Eukaryota</taxon>
        <taxon>Metazoa</taxon>
        <taxon>Ecdysozoa</taxon>
        <taxon>Arthropoda</taxon>
        <taxon>Chelicerata</taxon>
        <taxon>Arachnida</taxon>
        <taxon>Araneae</taxon>
        <taxon>Araneomorphae</taxon>
        <taxon>Entelegynae</taxon>
        <taxon>Araneoidea</taxon>
        <taxon>Araneidae</taxon>
        <taxon>Caerostris</taxon>
    </lineage>
</organism>
<evidence type="ECO:0000256" key="1">
    <source>
        <dbReference type="SAM" id="MobiDB-lite"/>
    </source>
</evidence>
<reference evidence="3 4" key="1">
    <citation type="submission" date="2021-06" db="EMBL/GenBank/DDBJ databases">
        <title>Caerostris darwini draft genome.</title>
        <authorList>
            <person name="Kono N."/>
            <person name="Arakawa K."/>
        </authorList>
    </citation>
    <scope>NUCLEOTIDE SEQUENCE [LARGE SCALE GENOMIC DNA]</scope>
</reference>